<dbReference type="PANTHER" id="PTHR12589:SF7">
    <property type="entry name" value="6-PYRUVOYL TETRAHYDROBIOPTERIN SYNTHASE"/>
    <property type="match status" value="1"/>
</dbReference>
<keyword evidence="7" id="KW-0783">Tetrahydrobiopterin biosynthesis</keyword>
<evidence type="ECO:0000256" key="2">
    <source>
        <dbReference type="ARBA" id="ARBA00005126"/>
    </source>
</evidence>
<comment type="pathway">
    <text evidence="2">Cofactor biosynthesis; tetrahydrobiopterin biosynthesis; tetrahydrobiopterin from 7,8-dihydroneopterin triphosphate: step 1/3.</text>
</comment>
<dbReference type="UniPathway" id="UPA00849">
    <property type="reaction ID" value="UER00819"/>
</dbReference>
<evidence type="ECO:0000313" key="10">
    <source>
        <dbReference type="EMBL" id="KUF96709.1"/>
    </source>
</evidence>
<reference evidence="10 11" key="1">
    <citation type="submission" date="2015-11" db="EMBL/GenBank/DDBJ databases">
        <title>Genomes and virulence difference between two physiological races of Phytophthora nicotianae.</title>
        <authorList>
            <person name="Liu H."/>
            <person name="Ma X."/>
            <person name="Yu H."/>
            <person name="Fang D."/>
            <person name="Li Y."/>
            <person name="Wang X."/>
            <person name="Wang W."/>
            <person name="Dong Y."/>
            <person name="Xiao B."/>
        </authorList>
    </citation>
    <scope>NUCLEOTIDE SEQUENCE [LARGE SCALE GENOMIC DNA]</scope>
    <source>
        <strain evidence="11">race 0</strain>
    </source>
</reference>
<proteinExistence type="inferred from homology"/>
<evidence type="ECO:0000313" key="11">
    <source>
        <dbReference type="Proteomes" id="UP000052943"/>
    </source>
</evidence>
<dbReference type="GO" id="GO:0046872">
    <property type="term" value="F:metal ion binding"/>
    <property type="evidence" value="ECO:0007669"/>
    <property type="project" value="UniProtKB-KW"/>
</dbReference>
<evidence type="ECO:0000256" key="4">
    <source>
        <dbReference type="ARBA" id="ARBA00013100"/>
    </source>
</evidence>
<dbReference type="EMBL" id="LNFO01000993">
    <property type="protein sequence ID" value="KUF96709.1"/>
    <property type="molecule type" value="Genomic_DNA"/>
</dbReference>
<accession>A0A0W8DKI8</accession>
<dbReference type="Proteomes" id="UP000052943">
    <property type="component" value="Unassembled WGS sequence"/>
</dbReference>
<keyword evidence="5" id="KW-0479">Metal-binding</keyword>
<gene>
    <name evidence="10" type="ORF">AM587_10006982</name>
</gene>
<dbReference type="GO" id="GO:0003874">
    <property type="term" value="F:6-pyruvoyltetrahydropterin synthase activity"/>
    <property type="evidence" value="ECO:0007669"/>
    <property type="project" value="UniProtKB-EC"/>
</dbReference>
<dbReference type="AlphaFoldDB" id="A0A0W8DKI8"/>
<dbReference type="Gene3D" id="3.30.479.10">
    <property type="entry name" value="6-pyruvoyl tetrahydropterin synthase/QueD"/>
    <property type="match status" value="1"/>
</dbReference>
<comment type="caution">
    <text evidence="10">The sequence shown here is derived from an EMBL/GenBank/DDBJ whole genome shotgun (WGS) entry which is preliminary data.</text>
</comment>
<evidence type="ECO:0000256" key="3">
    <source>
        <dbReference type="ARBA" id="ARBA00009164"/>
    </source>
</evidence>
<comment type="cofactor">
    <cofactor evidence="1">
        <name>Zn(2+)</name>
        <dbReference type="ChEBI" id="CHEBI:29105"/>
    </cofactor>
</comment>
<feature type="compositionally biased region" description="Polar residues" evidence="9">
    <location>
        <begin position="54"/>
        <end position="66"/>
    </location>
</feature>
<dbReference type="GO" id="GO:0006729">
    <property type="term" value="P:tetrahydrobiopterin biosynthetic process"/>
    <property type="evidence" value="ECO:0007669"/>
    <property type="project" value="UniProtKB-UniPathway"/>
</dbReference>
<comment type="similarity">
    <text evidence="3">Belongs to the PTPS family.</text>
</comment>
<evidence type="ECO:0000256" key="9">
    <source>
        <dbReference type="SAM" id="MobiDB-lite"/>
    </source>
</evidence>
<name>A0A0W8DKI8_PHYNI</name>
<keyword evidence="8" id="KW-0456">Lyase</keyword>
<evidence type="ECO:0000256" key="5">
    <source>
        <dbReference type="ARBA" id="ARBA00022723"/>
    </source>
</evidence>
<evidence type="ECO:0000256" key="6">
    <source>
        <dbReference type="ARBA" id="ARBA00022833"/>
    </source>
</evidence>
<protein>
    <recommendedName>
        <fullName evidence="4">6-pyruvoyltetrahydropterin synthase</fullName>
        <ecNumber evidence="4">4.2.3.12</ecNumber>
    </recommendedName>
</protein>
<feature type="region of interest" description="Disordered" evidence="9">
    <location>
        <begin position="44"/>
        <end position="83"/>
    </location>
</feature>
<evidence type="ECO:0000256" key="8">
    <source>
        <dbReference type="ARBA" id="ARBA00023239"/>
    </source>
</evidence>
<dbReference type="InterPro" id="IPR038418">
    <property type="entry name" value="6-PTP_synth/QueD_sf"/>
</dbReference>
<sequence>MCITHQTLFFHQSDASVGDFHQGRAVGTSASGVAAAMLSVDQEQELEQKKISEQEAQSSTPQSITPESKRRRRSSAASNMGKELSADQKAIVKMYVTRDAGDGNIKCCYCAKEITSRNVDRWASHLRGCVKTPDDIKAQIQPFRGAASPTNSNTTARAAPQTVKTDVATNVAAAAPSVPATIPVVAPVPTPNPMGTGYNEVFKVHVSKDYMKFNAAHFIAYKGFREKLHGHNYRLAVTITGQVGPDGYVVDFGEIKKISRVICKDLNESFLVPMNSDALKISFDGTNVHILTEDMAKFSFPKADCSLLPIVHSSAEELAIYISNQLIDAFTLVALLDRGVRKIEVSISEANQQFASYERTILA</sequence>
<dbReference type="OrthoDB" id="14045at2759"/>
<evidence type="ECO:0000256" key="7">
    <source>
        <dbReference type="ARBA" id="ARBA00023007"/>
    </source>
</evidence>
<dbReference type="SUPFAM" id="SSF55620">
    <property type="entry name" value="Tetrahydrobiopterin biosynthesis enzymes-like"/>
    <property type="match status" value="1"/>
</dbReference>
<evidence type="ECO:0000256" key="1">
    <source>
        <dbReference type="ARBA" id="ARBA00001947"/>
    </source>
</evidence>
<dbReference type="PANTHER" id="PTHR12589">
    <property type="entry name" value="PYRUVOYL TETRAHYDROBIOPTERIN SYNTHASE"/>
    <property type="match status" value="1"/>
</dbReference>
<keyword evidence="6" id="KW-0862">Zinc</keyword>
<dbReference type="EC" id="4.2.3.12" evidence="4"/>
<dbReference type="InterPro" id="IPR007115">
    <property type="entry name" value="6-PTP_synth/QueD"/>
</dbReference>
<dbReference type="Pfam" id="PF01242">
    <property type="entry name" value="PTPS"/>
    <property type="match status" value="1"/>
</dbReference>
<organism evidence="10 11">
    <name type="scientific">Phytophthora nicotianae</name>
    <name type="common">Potato buckeye rot agent</name>
    <name type="synonym">Phytophthora parasitica</name>
    <dbReference type="NCBI Taxonomy" id="4792"/>
    <lineage>
        <taxon>Eukaryota</taxon>
        <taxon>Sar</taxon>
        <taxon>Stramenopiles</taxon>
        <taxon>Oomycota</taxon>
        <taxon>Peronosporomycetes</taxon>
        <taxon>Peronosporales</taxon>
        <taxon>Peronosporaceae</taxon>
        <taxon>Phytophthora</taxon>
    </lineage>
</organism>